<reference evidence="2" key="1">
    <citation type="journal article" date="2019" name="Int. J. Syst. Evol. Microbiol.">
        <title>The Global Catalogue of Microorganisms (GCM) 10K type strain sequencing project: providing services to taxonomists for standard genome sequencing and annotation.</title>
        <authorList>
            <consortium name="The Broad Institute Genomics Platform"/>
            <consortium name="The Broad Institute Genome Sequencing Center for Infectious Disease"/>
            <person name="Wu L."/>
            <person name="Ma J."/>
        </authorList>
    </citation>
    <scope>NUCLEOTIDE SEQUENCE [LARGE SCALE GENOMIC DNA]</scope>
    <source>
        <strain evidence="2">CCUG 58411</strain>
    </source>
</reference>
<gene>
    <name evidence="1" type="ORF">ACFQ2T_01455</name>
</gene>
<dbReference type="PANTHER" id="PTHR38436:SF1">
    <property type="entry name" value="ESTER CYCLASE"/>
    <property type="match status" value="1"/>
</dbReference>
<dbReference type="SUPFAM" id="SSF54427">
    <property type="entry name" value="NTF2-like"/>
    <property type="match status" value="1"/>
</dbReference>
<evidence type="ECO:0000313" key="1">
    <source>
        <dbReference type="EMBL" id="MFD1121157.1"/>
    </source>
</evidence>
<name>A0ABW3PAX2_9PROT</name>
<dbReference type="Gene3D" id="3.10.450.50">
    <property type="match status" value="1"/>
</dbReference>
<dbReference type="Proteomes" id="UP001597206">
    <property type="component" value="Unassembled WGS sequence"/>
</dbReference>
<dbReference type="PANTHER" id="PTHR38436">
    <property type="entry name" value="POLYKETIDE CYCLASE SNOAL-LIKE DOMAIN"/>
    <property type="match status" value="1"/>
</dbReference>
<dbReference type="EMBL" id="JBHTLN010000001">
    <property type="protein sequence ID" value="MFD1121157.1"/>
    <property type="molecule type" value="Genomic_DNA"/>
</dbReference>
<dbReference type="RefSeq" id="WP_379029507.1">
    <property type="nucleotide sequence ID" value="NZ_JBHTLN010000001.1"/>
</dbReference>
<dbReference type="InterPro" id="IPR032710">
    <property type="entry name" value="NTF2-like_dom_sf"/>
</dbReference>
<protein>
    <submittedName>
        <fullName evidence="1">Ester cyclase</fullName>
    </submittedName>
</protein>
<evidence type="ECO:0000313" key="2">
    <source>
        <dbReference type="Proteomes" id="UP001597206"/>
    </source>
</evidence>
<dbReference type="Pfam" id="PF07366">
    <property type="entry name" value="SnoaL"/>
    <property type="match status" value="1"/>
</dbReference>
<accession>A0ABW3PAX2</accession>
<organism evidence="1 2">
    <name type="scientific">Methylophilus flavus</name>
    <dbReference type="NCBI Taxonomy" id="640084"/>
    <lineage>
        <taxon>Bacteria</taxon>
        <taxon>Pseudomonadati</taxon>
        <taxon>Pseudomonadota</taxon>
        <taxon>Betaproteobacteria</taxon>
        <taxon>Nitrosomonadales</taxon>
        <taxon>Methylophilaceae</taxon>
        <taxon>Methylophilus</taxon>
    </lineage>
</organism>
<proteinExistence type="predicted"/>
<sequence length="138" mass="15807">MAQDDTQQNKQLLADFAAAVFVKKDFAQLPQFMQQEYIQHNPLVPQGLSGFQVFFADWFKAAPDWHYQLEKLVAEGDMVWAYGTYSGTHQGDWLGIPATGKHYSIHAVDIFRIQNGKLAEHWDVLDTYGLFKQLGEIK</sequence>
<dbReference type="InterPro" id="IPR009959">
    <property type="entry name" value="Cyclase_SnoaL-like"/>
</dbReference>
<comment type="caution">
    <text evidence="1">The sequence shown here is derived from an EMBL/GenBank/DDBJ whole genome shotgun (WGS) entry which is preliminary data.</text>
</comment>
<keyword evidence="2" id="KW-1185">Reference proteome</keyword>